<proteinExistence type="predicted"/>
<dbReference type="InterPro" id="IPR010393">
    <property type="entry name" value="DUF991_YecM-like"/>
</dbReference>
<protein>
    <submittedName>
        <fullName evidence="1">VOC family protein</fullName>
    </submittedName>
</protein>
<sequence>MSHYQFVEELTDLASDFPDFLHAVFKLADLLGLQPGGLHADHIAVRCFQKETAERWKKGFLQHGVLLSEKMINGRPVALFEFDTPLPVGPWLIPVVELPWPGEKRYRHEGWEHVEIVLRCPEEELISQALALCMGEGLGRPGISVRHSSPEGEGERLANTTLAISDGRVTIKFHPWSLKEIVQSEL</sequence>
<dbReference type="PANTHER" id="PTHR37519">
    <property type="match status" value="1"/>
</dbReference>
<evidence type="ECO:0000313" key="1">
    <source>
        <dbReference type="EMBL" id="AXF75644.1"/>
    </source>
</evidence>
<dbReference type="SUPFAM" id="SSF54593">
    <property type="entry name" value="Glyoxalase/Bleomycin resistance protein/Dihydroxybiphenyl dioxygenase"/>
    <property type="match status" value="1"/>
</dbReference>
<dbReference type="InterPro" id="IPR029068">
    <property type="entry name" value="Glyas_Bleomycin-R_OHBP_Dase"/>
</dbReference>
<gene>
    <name evidence="1" type="ORF">AV903_05310</name>
</gene>
<dbReference type="NCBIfam" id="NF008681">
    <property type="entry name" value="PRK11700.1-4"/>
    <property type="match status" value="1"/>
</dbReference>
<dbReference type="EMBL" id="CP013970">
    <property type="protein sequence ID" value="AXF75644.1"/>
    <property type="molecule type" value="Genomic_DNA"/>
</dbReference>
<evidence type="ECO:0000313" key="2">
    <source>
        <dbReference type="Proteomes" id="UP000264980"/>
    </source>
</evidence>
<dbReference type="Pfam" id="PF06185">
    <property type="entry name" value="YecM"/>
    <property type="match status" value="1"/>
</dbReference>
<reference evidence="1 2" key="1">
    <citation type="submission" date="2016-01" db="EMBL/GenBank/DDBJ databases">
        <authorList>
            <person name="Oliw E.H."/>
        </authorList>
    </citation>
    <scope>NUCLEOTIDE SEQUENCE [LARGE SCALE GENOMIC DNA]</scope>
    <source>
        <strain evidence="1 2">MDcuke</strain>
    </source>
</reference>
<dbReference type="Gene3D" id="3.10.180.10">
    <property type="entry name" value="2,3-Dihydroxybiphenyl 1,2-Dioxygenase, domain 1"/>
    <property type="match status" value="1"/>
</dbReference>
<name>A0A345CQC7_9GAMM</name>
<dbReference type="RefSeq" id="WP_233478535.1">
    <property type="nucleotide sequence ID" value="NZ_CP013970.1"/>
</dbReference>
<dbReference type="GO" id="GO:0005829">
    <property type="term" value="C:cytosol"/>
    <property type="evidence" value="ECO:0007669"/>
    <property type="project" value="TreeGrafter"/>
</dbReference>
<accession>A0A345CQC7</accession>
<dbReference type="PANTHER" id="PTHR37519:SF1">
    <property type="entry name" value="DIHYDROXYBIPHENYL DIOXYGENASE DOMAIN-CONTAINING PROTEIN"/>
    <property type="match status" value="1"/>
</dbReference>
<dbReference type="AlphaFoldDB" id="A0A345CQC7"/>
<dbReference type="Proteomes" id="UP000264980">
    <property type="component" value="Chromosome"/>
</dbReference>
<organism evidence="1 2">
    <name type="scientific">Erwinia tracheiphila</name>
    <dbReference type="NCBI Taxonomy" id="65700"/>
    <lineage>
        <taxon>Bacteria</taxon>
        <taxon>Pseudomonadati</taxon>
        <taxon>Pseudomonadota</taxon>
        <taxon>Gammaproteobacteria</taxon>
        <taxon>Enterobacterales</taxon>
        <taxon>Erwiniaceae</taxon>
        <taxon>Erwinia</taxon>
    </lineage>
</organism>